<evidence type="ECO:0000256" key="5">
    <source>
        <dbReference type="ARBA" id="ARBA00023136"/>
    </source>
</evidence>
<feature type="transmembrane region" description="Helical" evidence="6">
    <location>
        <begin position="106"/>
        <end position="125"/>
    </location>
</feature>
<reference evidence="7" key="2">
    <citation type="journal article" date="2020" name="Microorganisms">
        <title>Osmotic Adaptation and Compatible Solute Biosynthesis of Phototrophic Bacteria as Revealed from Genome Analyses.</title>
        <authorList>
            <person name="Imhoff J.F."/>
            <person name="Rahn T."/>
            <person name="Kunzel S."/>
            <person name="Keller A."/>
            <person name="Neulinger S.C."/>
        </authorList>
    </citation>
    <scope>NUCLEOTIDE SEQUENCE</scope>
    <source>
        <strain evidence="7">DSM 11080</strain>
    </source>
</reference>
<evidence type="ECO:0000313" key="7">
    <source>
        <dbReference type="EMBL" id="MBK1705091.1"/>
    </source>
</evidence>
<evidence type="ECO:0008006" key="9">
    <source>
        <dbReference type="Google" id="ProtNLM"/>
    </source>
</evidence>
<organism evidence="7 8">
    <name type="scientific">Halochromatium glycolicum</name>
    <dbReference type="NCBI Taxonomy" id="85075"/>
    <lineage>
        <taxon>Bacteria</taxon>
        <taxon>Pseudomonadati</taxon>
        <taxon>Pseudomonadota</taxon>
        <taxon>Gammaproteobacteria</taxon>
        <taxon>Chromatiales</taxon>
        <taxon>Chromatiaceae</taxon>
        <taxon>Halochromatium</taxon>
    </lineage>
</organism>
<keyword evidence="4 6" id="KW-1133">Transmembrane helix</keyword>
<evidence type="ECO:0000256" key="6">
    <source>
        <dbReference type="SAM" id="Phobius"/>
    </source>
</evidence>
<dbReference type="AlphaFoldDB" id="A0AAJ0U4I9"/>
<gene>
    <name evidence="7" type="ORF">CKO40_11185</name>
</gene>
<evidence type="ECO:0000256" key="2">
    <source>
        <dbReference type="ARBA" id="ARBA00022692"/>
    </source>
</evidence>
<keyword evidence="2 6" id="KW-0812">Transmembrane</keyword>
<feature type="transmembrane region" description="Helical" evidence="6">
    <location>
        <begin position="188"/>
        <end position="206"/>
    </location>
</feature>
<keyword evidence="8" id="KW-1185">Reference proteome</keyword>
<dbReference type="GO" id="GO:0016020">
    <property type="term" value="C:membrane"/>
    <property type="evidence" value="ECO:0007669"/>
    <property type="project" value="UniProtKB-SubCell"/>
</dbReference>
<feature type="transmembrane region" description="Helical" evidence="6">
    <location>
        <begin position="158"/>
        <end position="176"/>
    </location>
</feature>
<dbReference type="EMBL" id="NRSJ01000018">
    <property type="protein sequence ID" value="MBK1705091.1"/>
    <property type="molecule type" value="Genomic_DNA"/>
</dbReference>
<feature type="transmembrane region" description="Helical" evidence="6">
    <location>
        <begin position="52"/>
        <end position="69"/>
    </location>
</feature>
<feature type="transmembrane region" description="Helical" evidence="6">
    <location>
        <begin position="21"/>
        <end position="40"/>
    </location>
</feature>
<dbReference type="GO" id="GO:0016811">
    <property type="term" value="F:hydrolase activity, acting on carbon-nitrogen (but not peptide) bonds, in linear amides"/>
    <property type="evidence" value="ECO:0007669"/>
    <property type="project" value="InterPro"/>
</dbReference>
<proteinExistence type="predicted"/>
<evidence type="ECO:0000256" key="3">
    <source>
        <dbReference type="ARBA" id="ARBA00022801"/>
    </source>
</evidence>
<evidence type="ECO:0000313" key="8">
    <source>
        <dbReference type="Proteomes" id="UP001296776"/>
    </source>
</evidence>
<keyword evidence="5 6" id="KW-0472">Membrane</keyword>
<keyword evidence="3" id="KW-0378">Hydrolase</keyword>
<evidence type="ECO:0000256" key="4">
    <source>
        <dbReference type="ARBA" id="ARBA00022989"/>
    </source>
</evidence>
<name>A0AAJ0U4I9_9GAMM</name>
<sequence length="221" mass="23953">MLDSYCERAGAAGLLAEPINLITNAAFVVAAVFAARRLAIEPDLGLRNAWDLGLLVLLLAAIGVGSALWHSFATGWAVLADVIPITLFINLYLLSFGWRVLRLRPLALAGLWLGYQVLSVGLVALTGPGLLNGSIGYVPALAFLVGFWWVLRRRADPLAPMLLTACLLFVSSLTFRTLDIAACGTLPIGLHFLWHLLNALLLYLLLRGLIDARRPCVRVSQ</sequence>
<dbReference type="RefSeq" id="WP_200346301.1">
    <property type="nucleotide sequence ID" value="NZ_NRSJ01000018.1"/>
</dbReference>
<comment type="subcellular location">
    <subcellularLocation>
        <location evidence="1">Membrane</location>
        <topology evidence="1">Multi-pass membrane protein</topology>
    </subcellularLocation>
</comment>
<feature type="transmembrane region" description="Helical" evidence="6">
    <location>
        <begin position="131"/>
        <end position="151"/>
    </location>
</feature>
<dbReference type="Proteomes" id="UP001296776">
    <property type="component" value="Unassembled WGS sequence"/>
</dbReference>
<protein>
    <recommendedName>
        <fullName evidence="9">Ceramidase</fullName>
    </recommendedName>
</protein>
<feature type="transmembrane region" description="Helical" evidence="6">
    <location>
        <begin position="75"/>
        <end position="94"/>
    </location>
</feature>
<comment type="caution">
    <text evidence="7">The sequence shown here is derived from an EMBL/GenBank/DDBJ whole genome shotgun (WGS) entry which is preliminary data.</text>
</comment>
<dbReference type="InterPro" id="IPR008901">
    <property type="entry name" value="ACER"/>
</dbReference>
<reference evidence="7" key="1">
    <citation type="submission" date="2017-08" db="EMBL/GenBank/DDBJ databases">
        <authorList>
            <person name="Imhoff J.F."/>
            <person name="Rahn T."/>
            <person name="Kuenzel S."/>
            <person name="Neulinger S.C."/>
        </authorList>
    </citation>
    <scope>NUCLEOTIDE SEQUENCE</scope>
    <source>
        <strain evidence="7">DSM 11080</strain>
    </source>
</reference>
<dbReference type="GO" id="GO:0006672">
    <property type="term" value="P:ceramide metabolic process"/>
    <property type="evidence" value="ECO:0007669"/>
    <property type="project" value="InterPro"/>
</dbReference>
<dbReference type="Pfam" id="PF05875">
    <property type="entry name" value="Ceramidase"/>
    <property type="match status" value="1"/>
</dbReference>
<evidence type="ECO:0000256" key="1">
    <source>
        <dbReference type="ARBA" id="ARBA00004141"/>
    </source>
</evidence>
<accession>A0AAJ0U4I9</accession>